<feature type="region of interest" description="Disordered" evidence="1">
    <location>
        <begin position="1"/>
        <end position="23"/>
    </location>
</feature>
<proteinExistence type="predicted"/>
<reference evidence="2 3" key="1">
    <citation type="journal article" date="2019" name="Emerg. Microbes Infect.">
        <title>Comprehensive subspecies identification of 175 nontuberculous mycobacteria species based on 7547 genomic profiles.</title>
        <authorList>
            <person name="Matsumoto Y."/>
            <person name="Kinjo T."/>
            <person name="Motooka D."/>
            <person name="Nabeya D."/>
            <person name="Jung N."/>
            <person name="Uechi K."/>
            <person name="Horii T."/>
            <person name="Iida T."/>
            <person name="Fujita J."/>
            <person name="Nakamura S."/>
        </authorList>
    </citation>
    <scope>NUCLEOTIDE SEQUENCE [LARGE SCALE GENOMIC DNA]</scope>
    <source>
        <strain evidence="2 3">JCM 15658</strain>
    </source>
</reference>
<evidence type="ECO:0000313" key="2">
    <source>
        <dbReference type="EMBL" id="BBZ58771.1"/>
    </source>
</evidence>
<organism evidence="2 3">
    <name type="scientific">Mycolicibacterium monacense</name>
    <name type="common">Mycobacterium monacense</name>
    <dbReference type="NCBI Taxonomy" id="85693"/>
    <lineage>
        <taxon>Bacteria</taxon>
        <taxon>Bacillati</taxon>
        <taxon>Actinomycetota</taxon>
        <taxon>Actinomycetes</taxon>
        <taxon>Mycobacteriales</taxon>
        <taxon>Mycobacteriaceae</taxon>
        <taxon>Mycolicibacterium</taxon>
    </lineage>
</organism>
<evidence type="ECO:0000256" key="1">
    <source>
        <dbReference type="SAM" id="MobiDB-lite"/>
    </source>
</evidence>
<accession>A0AAD1IUQ0</accession>
<dbReference type="AlphaFoldDB" id="A0AAD1IUQ0"/>
<sequence length="53" mass="6130">MELDDELDEELDEALDEESLDDELDFSEELVDSEELLAEPLLDVFVDSRLSVR</sequence>
<gene>
    <name evidence="2" type="ORF">MMON_00720</name>
</gene>
<protein>
    <submittedName>
        <fullName evidence="2">Uncharacterized protein</fullName>
    </submittedName>
</protein>
<evidence type="ECO:0000313" key="3">
    <source>
        <dbReference type="Proteomes" id="UP000466039"/>
    </source>
</evidence>
<dbReference type="Proteomes" id="UP000466039">
    <property type="component" value="Chromosome"/>
</dbReference>
<name>A0AAD1IUQ0_MYCMB</name>
<dbReference type="EMBL" id="AP022617">
    <property type="protein sequence ID" value="BBZ58771.1"/>
    <property type="molecule type" value="Genomic_DNA"/>
</dbReference>
<keyword evidence="3" id="KW-1185">Reference proteome</keyword>